<dbReference type="InterPro" id="IPR000305">
    <property type="entry name" value="GIY-YIG_endonuc"/>
</dbReference>
<reference evidence="3" key="2">
    <citation type="submission" date="2020-09" db="EMBL/GenBank/DDBJ databases">
        <authorList>
            <person name="Sun Q."/>
            <person name="Zhou Y."/>
        </authorList>
    </citation>
    <scope>NUCLEOTIDE SEQUENCE</scope>
    <source>
        <strain evidence="3">CGMCC 1.12785</strain>
    </source>
</reference>
<dbReference type="NCBIfam" id="NF005907">
    <property type="entry name" value="PRK07883.1-5"/>
    <property type="match status" value="1"/>
</dbReference>
<dbReference type="CDD" id="cd06127">
    <property type="entry name" value="DEDDh"/>
    <property type="match status" value="1"/>
</dbReference>
<comment type="caution">
    <text evidence="3">The sequence shown here is derived from an EMBL/GenBank/DDBJ whole genome shotgun (WGS) entry which is preliminary data.</text>
</comment>
<dbReference type="GO" id="GO:0004527">
    <property type="term" value="F:exonuclease activity"/>
    <property type="evidence" value="ECO:0007669"/>
    <property type="project" value="UniProtKB-KW"/>
</dbReference>
<accession>A0A8J2TZZ1</accession>
<dbReference type="GO" id="GO:0003887">
    <property type="term" value="F:DNA-directed DNA polymerase activity"/>
    <property type="evidence" value="ECO:0007669"/>
    <property type="project" value="InterPro"/>
</dbReference>
<dbReference type="GO" id="GO:0006260">
    <property type="term" value="P:DNA replication"/>
    <property type="evidence" value="ECO:0007669"/>
    <property type="project" value="InterPro"/>
</dbReference>
<dbReference type="Proteomes" id="UP000616114">
    <property type="component" value="Unassembled WGS sequence"/>
</dbReference>
<dbReference type="SMART" id="SM00479">
    <property type="entry name" value="EXOIII"/>
    <property type="match status" value="1"/>
</dbReference>
<dbReference type="PANTHER" id="PTHR30562">
    <property type="entry name" value="UVRC/OXIDOREDUCTASE"/>
    <property type="match status" value="1"/>
</dbReference>
<dbReference type="NCBIfam" id="NF005905">
    <property type="entry name" value="PRK07883.1-3"/>
    <property type="match status" value="1"/>
</dbReference>
<dbReference type="Gene3D" id="3.30.420.10">
    <property type="entry name" value="Ribonuclease H-like superfamily/Ribonuclease H"/>
    <property type="match status" value="1"/>
</dbReference>
<dbReference type="GO" id="GO:0003677">
    <property type="term" value="F:DNA binding"/>
    <property type="evidence" value="ECO:0007669"/>
    <property type="project" value="InterPro"/>
</dbReference>
<name>A0A8J2TZZ1_9MICO</name>
<evidence type="ECO:0000256" key="1">
    <source>
        <dbReference type="ARBA" id="ARBA00022839"/>
    </source>
</evidence>
<dbReference type="InterPro" id="IPR050066">
    <property type="entry name" value="UvrABC_protein_C"/>
</dbReference>
<dbReference type="CDD" id="cd10434">
    <property type="entry name" value="GIY-YIG_UvrC_Cho"/>
    <property type="match status" value="1"/>
</dbReference>
<evidence type="ECO:0000259" key="2">
    <source>
        <dbReference type="PROSITE" id="PS50164"/>
    </source>
</evidence>
<dbReference type="InterPro" id="IPR036397">
    <property type="entry name" value="RNaseH_sf"/>
</dbReference>
<dbReference type="Pfam" id="PF00929">
    <property type="entry name" value="RNase_T"/>
    <property type="match status" value="1"/>
</dbReference>
<dbReference type="InterPro" id="IPR035901">
    <property type="entry name" value="GIY-YIG_endonuc_sf"/>
</dbReference>
<keyword evidence="1" id="KW-0540">Nuclease</keyword>
<dbReference type="InterPro" id="IPR013520">
    <property type="entry name" value="Ribonucl_H"/>
</dbReference>
<reference evidence="3" key="1">
    <citation type="journal article" date="2014" name="Int. J. Syst. Evol. Microbiol.">
        <title>Complete genome sequence of Corynebacterium casei LMG S-19264T (=DSM 44701T), isolated from a smear-ripened cheese.</title>
        <authorList>
            <consortium name="US DOE Joint Genome Institute (JGI-PGF)"/>
            <person name="Walter F."/>
            <person name="Albersmeier A."/>
            <person name="Kalinowski J."/>
            <person name="Ruckert C."/>
        </authorList>
    </citation>
    <scope>NUCLEOTIDE SEQUENCE</scope>
    <source>
        <strain evidence="3">CGMCC 1.12785</strain>
    </source>
</reference>
<feature type="domain" description="GIY-YIG" evidence="2">
    <location>
        <begin position="248"/>
        <end position="326"/>
    </location>
</feature>
<gene>
    <name evidence="3" type="primary">dnaQ</name>
    <name evidence="3" type="ORF">GCM10011333_27360</name>
</gene>
<dbReference type="SMART" id="SM00465">
    <property type="entry name" value="GIYc"/>
    <property type="match status" value="1"/>
</dbReference>
<organism evidence="3 4">
    <name type="scientific">Sediminivirga luteola</name>
    <dbReference type="NCBI Taxonomy" id="1774748"/>
    <lineage>
        <taxon>Bacteria</taxon>
        <taxon>Bacillati</taxon>
        <taxon>Actinomycetota</taxon>
        <taxon>Actinomycetes</taxon>
        <taxon>Micrococcales</taxon>
        <taxon>Brevibacteriaceae</taxon>
        <taxon>Sediminivirga</taxon>
    </lineage>
</organism>
<keyword evidence="1" id="KW-0378">Hydrolase</keyword>
<dbReference type="InterPro" id="IPR012337">
    <property type="entry name" value="RNaseH-like_sf"/>
</dbReference>
<keyword evidence="4" id="KW-1185">Reference proteome</keyword>
<dbReference type="SUPFAM" id="SSF53098">
    <property type="entry name" value="Ribonuclease H-like"/>
    <property type="match status" value="1"/>
</dbReference>
<dbReference type="PROSITE" id="PS50164">
    <property type="entry name" value="GIY_YIG"/>
    <property type="match status" value="1"/>
</dbReference>
<dbReference type="InterPro" id="IPR047296">
    <property type="entry name" value="GIY-YIG_UvrC_Cho"/>
</dbReference>
<dbReference type="GO" id="GO:0009380">
    <property type="term" value="C:excinuclease repair complex"/>
    <property type="evidence" value="ECO:0007669"/>
    <property type="project" value="TreeGrafter"/>
</dbReference>
<dbReference type="NCBIfam" id="TIGR00573">
    <property type="entry name" value="dnaq"/>
    <property type="match status" value="1"/>
</dbReference>
<dbReference type="PANTHER" id="PTHR30562:SF1">
    <property type="entry name" value="UVRABC SYSTEM PROTEIN C"/>
    <property type="match status" value="1"/>
</dbReference>
<dbReference type="InterPro" id="IPR006054">
    <property type="entry name" value="DnaQ"/>
</dbReference>
<keyword evidence="1" id="KW-0269">Exonuclease</keyword>
<dbReference type="Gene3D" id="3.40.1440.10">
    <property type="entry name" value="GIY-YIG endonuclease"/>
    <property type="match status" value="1"/>
</dbReference>
<evidence type="ECO:0000313" key="3">
    <source>
        <dbReference type="EMBL" id="GGA22896.1"/>
    </source>
</evidence>
<evidence type="ECO:0000313" key="4">
    <source>
        <dbReference type="Proteomes" id="UP000616114"/>
    </source>
</evidence>
<proteinExistence type="predicted"/>
<dbReference type="FunFam" id="3.30.420.10:FF:000045">
    <property type="entry name" value="3'-5' exonuclease DinG"/>
    <property type="match status" value="1"/>
</dbReference>
<dbReference type="EMBL" id="BMFY01000013">
    <property type="protein sequence ID" value="GGA22896.1"/>
    <property type="molecule type" value="Genomic_DNA"/>
</dbReference>
<protein>
    <submittedName>
        <fullName evidence="3">DNA polymerase III subunit epsilon</fullName>
    </submittedName>
</protein>
<dbReference type="GO" id="GO:0006289">
    <property type="term" value="P:nucleotide-excision repair"/>
    <property type="evidence" value="ECO:0007669"/>
    <property type="project" value="InterPro"/>
</dbReference>
<dbReference type="SUPFAM" id="SSF82771">
    <property type="entry name" value="GIY-YIG endonuclease"/>
    <property type="match status" value="1"/>
</dbReference>
<sequence>MHGSVSVPHASMGAMKDQERFLRTLVPGQPGPEQLSFADLGQPLSETTFMAVDLETTGTGAGAEITEIGAVKVRGGEVLGEFQSLVRPAESVITPYVSALTGITNSMVLSAPELPAVLPSFLEFAAGTVWVAHNAPFDIGFLKRACQAHDYRWPRPVVLDTVKIARATLSREEIRNHKLATLAAFFQVAAPPDHRALTDARATVDVLHGLIARLGSQGVFSLEELRGVGRSVSPRQRSRHHLAADLPSGPGVYLFLDAQQRPLYIGTSVNIRSRVKQYFTAAETRSRMGEMVQIAQEVRAVECASALEANVRELRLIAQHKPPYNRRSRTPERAVWLRLTDEDFPRLSVTASGPCPPGTAIGPFGSRRGAMEAKRALEQLTPVRSCTRRLRAGTAAEPCPAGQTGHCGGPCQGITDPQAYAATLDALEALLHGSSRPVWDRATERMAALAAAERFEEAARLRDGALRAAEAARRAVEHGGLERIELVAAAPSAQGGGWEIAVIRHGRLAAAARAATRREVPAAAEAALLTAEHVAPPEPGRPAALPAETALISRWLSESGARLLRISGEWSQPVASAPAARHTPADVGLAT</sequence>
<dbReference type="AlphaFoldDB" id="A0A8J2TZZ1"/>